<feature type="compositionally biased region" description="Low complexity" evidence="7">
    <location>
        <begin position="491"/>
        <end position="504"/>
    </location>
</feature>
<dbReference type="GO" id="GO:0015293">
    <property type="term" value="F:symporter activity"/>
    <property type="evidence" value="ECO:0007669"/>
    <property type="project" value="UniProtKB-KW"/>
</dbReference>
<feature type="region of interest" description="Disordered" evidence="7">
    <location>
        <begin position="485"/>
        <end position="504"/>
    </location>
</feature>
<keyword evidence="5 8" id="KW-1133">Transmembrane helix</keyword>
<feature type="transmembrane region" description="Helical" evidence="8">
    <location>
        <begin position="155"/>
        <end position="178"/>
    </location>
</feature>
<feature type="transmembrane region" description="Helical" evidence="8">
    <location>
        <begin position="377"/>
        <end position="399"/>
    </location>
</feature>
<organism evidence="11 12">
    <name type="scientific">Sarcoptes scabiei</name>
    <name type="common">Itch mite</name>
    <name type="synonym">Acarus scabiei</name>
    <dbReference type="NCBI Taxonomy" id="52283"/>
    <lineage>
        <taxon>Eukaryota</taxon>
        <taxon>Metazoa</taxon>
        <taxon>Ecdysozoa</taxon>
        <taxon>Arthropoda</taxon>
        <taxon>Chelicerata</taxon>
        <taxon>Arachnida</taxon>
        <taxon>Acari</taxon>
        <taxon>Acariformes</taxon>
        <taxon>Sarcoptiformes</taxon>
        <taxon>Astigmata</taxon>
        <taxon>Psoroptidia</taxon>
        <taxon>Sarcoptoidea</taxon>
        <taxon>Sarcoptidae</taxon>
        <taxon>Sarcoptinae</taxon>
        <taxon>Sarcoptes</taxon>
    </lineage>
</organism>
<dbReference type="VEuPathDB" id="VectorBase:SSCA002045"/>
<feature type="signal peptide" evidence="9">
    <location>
        <begin position="1"/>
        <end position="20"/>
    </location>
</feature>
<sequence>MKLGLRHLIALLNLCNTMLAYLGRLNLSTTIVEMIVKAIENSAKNISNERHKRKDRARRYDWNQKEQGIVLGAFFYGYFSMQVVNGRLAEIFGPRILCTVGQLVSGVINLSTPFLADYFWLLFVSRIVLGAFQAAFYPACYALTARWIPDNERSLINSMPYIGSNFGTIIASLMAGFLTSKTFDFGWPSVFYVSGTIILIFACINYLLIRGYPEEHWLISEDELNYIKSNLNERSNFEDNFSASKKIDPMKSKNIEVSWAKIFTNKMVWIGILAHWSMVWPMMVIKLKFPDFMHNVLHVPMEKNGIFTSLMCFSETQTNNLVSSLHSLFGGGLLADYLIKNRIIRKQTTRKLFQFFGQTLAGSILVLVIWTDSKPNQFIAIMMAAMFLNGLQSGGLVPLPSDLSNEFSATIFSIFNMVAMTNGFVCPLVIGYILDLDPNNLRNQWHLIIFITMAIQILGGVVFGLFVKAEKQTFAKLITKPNKNDQNFYSNNNQSYRSENNNNNNNNIAYIENLNRIENRINHRDLN</sequence>
<keyword evidence="2" id="KW-0813">Transport</keyword>
<keyword evidence="3 8" id="KW-0812">Transmembrane</keyword>
<keyword evidence="4" id="KW-0769">Symport</keyword>
<dbReference type="PANTHER" id="PTHR11662">
    <property type="entry name" value="SOLUTE CARRIER FAMILY 17"/>
    <property type="match status" value="1"/>
</dbReference>
<evidence type="ECO:0000313" key="12">
    <source>
        <dbReference type="Proteomes" id="UP000616769"/>
    </source>
</evidence>
<evidence type="ECO:0000256" key="6">
    <source>
        <dbReference type="ARBA" id="ARBA00023136"/>
    </source>
</evidence>
<evidence type="ECO:0000313" key="11">
    <source>
        <dbReference type="EMBL" id="KPM08959.1"/>
    </source>
</evidence>
<dbReference type="OrthoDB" id="6434013at2759"/>
<dbReference type="PANTHER" id="PTHR11662:SF399">
    <property type="entry name" value="FI19708P1-RELATED"/>
    <property type="match status" value="1"/>
</dbReference>
<dbReference type="SUPFAM" id="SSF103473">
    <property type="entry name" value="MFS general substrate transporter"/>
    <property type="match status" value="1"/>
</dbReference>
<feature type="transmembrane region" description="Helical" evidence="8">
    <location>
        <begin position="445"/>
        <end position="467"/>
    </location>
</feature>
<dbReference type="GO" id="GO:0016020">
    <property type="term" value="C:membrane"/>
    <property type="evidence" value="ECO:0007669"/>
    <property type="project" value="UniProtKB-SubCell"/>
</dbReference>
<feature type="domain" description="Major facilitator superfamily (MFS) profile" evidence="10">
    <location>
        <begin position="9"/>
        <end position="472"/>
    </location>
</feature>
<evidence type="ECO:0000259" key="10">
    <source>
        <dbReference type="PROSITE" id="PS50850"/>
    </source>
</evidence>
<dbReference type="Proteomes" id="UP000616769">
    <property type="component" value="Unassembled WGS sequence"/>
</dbReference>
<dbReference type="InterPro" id="IPR050382">
    <property type="entry name" value="MFS_Na/Anion_cotransporter"/>
</dbReference>
<dbReference type="AlphaFoldDB" id="A0A132ADM9"/>
<comment type="caution">
    <text evidence="11">The sequence shown here is derived from an EMBL/GenBank/DDBJ whole genome shotgun (WGS) entry which is preliminary data.</text>
</comment>
<comment type="subcellular location">
    <subcellularLocation>
        <location evidence="1">Membrane</location>
        <topology evidence="1">Multi-pass membrane protein</topology>
    </subcellularLocation>
</comment>
<dbReference type="FunFam" id="1.20.1250.20:FF:000423">
    <property type="entry name" value="Putative inorganic phosphate cotransporter-like Protein"/>
    <property type="match status" value="1"/>
</dbReference>
<evidence type="ECO:0000256" key="9">
    <source>
        <dbReference type="SAM" id="SignalP"/>
    </source>
</evidence>
<proteinExistence type="predicted"/>
<evidence type="ECO:0000256" key="4">
    <source>
        <dbReference type="ARBA" id="ARBA00022847"/>
    </source>
</evidence>
<feature type="transmembrane region" description="Helical" evidence="8">
    <location>
        <begin position="411"/>
        <end position="433"/>
    </location>
</feature>
<dbReference type="Pfam" id="PF07690">
    <property type="entry name" value="MFS_1"/>
    <property type="match status" value="1"/>
</dbReference>
<reference evidence="11 12" key="1">
    <citation type="journal article" date="2015" name="Parasit. Vectors">
        <title>Draft genome of the scabies mite.</title>
        <authorList>
            <person name="Rider S.D.Jr."/>
            <person name="Morgan M.S."/>
            <person name="Arlian L.G."/>
        </authorList>
    </citation>
    <scope>NUCLEOTIDE SEQUENCE [LARGE SCALE GENOMIC DNA]</scope>
    <source>
        <strain evidence="11">Arlian Lab</strain>
    </source>
</reference>
<feature type="transmembrane region" description="Helical" evidence="8">
    <location>
        <begin position="267"/>
        <end position="285"/>
    </location>
</feature>
<evidence type="ECO:0000256" key="5">
    <source>
        <dbReference type="ARBA" id="ARBA00022989"/>
    </source>
</evidence>
<name>A0A132ADM9_SARSC</name>
<evidence type="ECO:0000256" key="1">
    <source>
        <dbReference type="ARBA" id="ARBA00004141"/>
    </source>
</evidence>
<dbReference type="InterPro" id="IPR011701">
    <property type="entry name" value="MFS"/>
</dbReference>
<accession>A0A132ADM9</accession>
<dbReference type="EMBL" id="JXLN01012939">
    <property type="protein sequence ID" value="KPM08959.1"/>
    <property type="molecule type" value="Genomic_DNA"/>
</dbReference>
<feature type="chain" id="PRO_5010784519" evidence="9">
    <location>
        <begin position="21"/>
        <end position="527"/>
    </location>
</feature>
<dbReference type="FunFam" id="1.20.1250.20:FF:000003">
    <property type="entry name" value="Solute carrier family 17 member 3"/>
    <property type="match status" value="1"/>
</dbReference>
<dbReference type="PROSITE" id="PS50850">
    <property type="entry name" value="MFS"/>
    <property type="match status" value="1"/>
</dbReference>
<dbReference type="InterPro" id="IPR020846">
    <property type="entry name" value="MFS_dom"/>
</dbReference>
<dbReference type="InterPro" id="IPR036259">
    <property type="entry name" value="MFS_trans_sf"/>
</dbReference>
<feature type="transmembrane region" description="Helical" evidence="8">
    <location>
        <begin position="190"/>
        <end position="209"/>
    </location>
</feature>
<protein>
    <submittedName>
        <fullName evidence="11">Sialin-like protein 3</fullName>
    </submittedName>
</protein>
<feature type="transmembrane region" description="Helical" evidence="8">
    <location>
        <begin position="351"/>
        <end position="371"/>
    </location>
</feature>
<feature type="transmembrane region" description="Helical" evidence="8">
    <location>
        <begin position="118"/>
        <end position="143"/>
    </location>
</feature>
<evidence type="ECO:0000256" key="2">
    <source>
        <dbReference type="ARBA" id="ARBA00022448"/>
    </source>
</evidence>
<dbReference type="Gene3D" id="1.20.1250.20">
    <property type="entry name" value="MFS general substrate transporter like domains"/>
    <property type="match status" value="2"/>
</dbReference>
<evidence type="ECO:0000256" key="8">
    <source>
        <dbReference type="SAM" id="Phobius"/>
    </source>
</evidence>
<dbReference type="GO" id="GO:0006820">
    <property type="term" value="P:monoatomic anion transport"/>
    <property type="evidence" value="ECO:0007669"/>
    <property type="project" value="TreeGrafter"/>
</dbReference>
<evidence type="ECO:0000256" key="7">
    <source>
        <dbReference type="SAM" id="MobiDB-lite"/>
    </source>
</evidence>
<keyword evidence="6 8" id="KW-0472">Membrane</keyword>
<keyword evidence="9" id="KW-0732">Signal</keyword>
<feature type="transmembrane region" description="Helical" evidence="8">
    <location>
        <begin position="321"/>
        <end position="339"/>
    </location>
</feature>
<evidence type="ECO:0000256" key="3">
    <source>
        <dbReference type="ARBA" id="ARBA00022692"/>
    </source>
</evidence>
<gene>
    <name evidence="11" type="ORF">QR98_0074860</name>
</gene>
<feature type="transmembrane region" description="Helical" evidence="8">
    <location>
        <begin position="68"/>
        <end position="84"/>
    </location>
</feature>